<evidence type="ECO:0000313" key="2">
    <source>
        <dbReference type="Proteomes" id="UP000076761"/>
    </source>
</evidence>
<dbReference type="EMBL" id="KV425796">
    <property type="protein sequence ID" value="KZT17216.1"/>
    <property type="molecule type" value="Genomic_DNA"/>
</dbReference>
<dbReference type="AlphaFoldDB" id="A0A165LKR4"/>
<protein>
    <submittedName>
        <fullName evidence="1">Uncharacterized protein</fullName>
    </submittedName>
</protein>
<name>A0A165LKR4_9AGAM</name>
<sequence length="302" mass="34126">PIADLLKVFDPDYLEGFIEHLKSILPPKPKSNSFNYGRVKDNISCSINLIEFACNNIHAPPDIEQALKVLKVLTYINKGYSNLRGLELTTILVRYSIMLATWRVWAVVEIDCRRLAQETLDGEPDTWLSPLVIKIRDHFLYQRTESVVLRSADFLPGVKKNSAYTIKATTRTWTGGELSADTVIDCVLDVLGVWLNCPREIGKNALWRDQGYLIEVLVDHSGGNYICFLGETWKAFQNPKKLIGQRQNGTGKKKHWATLSAVIEGCMKDHGRKEVIAGFRKVHDLLMPFVGQAETMHTIRSG</sequence>
<dbReference type="InParanoid" id="A0A165LKR4"/>
<evidence type="ECO:0000313" key="1">
    <source>
        <dbReference type="EMBL" id="KZT17216.1"/>
    </source>
</evidence>
<accession>A0A165LKR4</accession>
<reference evidence="1 2" key="1">
    <citation type="journal article" date="2016" name="Mol. Biol. Evol.">
        <title>Comparative Genomics of Early-Diverging Mushroom-Forming Fungi Provides Insights into the Origins of Lignocellulose Decay Capabilities.</title>
        <authorList>
            <person name="Nagy L.G."/>
            <person name="Riley R."/>
            <person name="Tritt A."/>
            <person name="Adam C."/>
            <person name="Daum C."/>
            <person name="Floudas D."/>
            <person name="Sun H."/>
            <person name="Yadav J.S."/>
            <person name="Pangilinan J."/>
            <person name="Larsson K.H."/>
            <person name="Matsuura K."/>
            <person name="Barry K."/>
            <person name="Labutti K."/>
            <person name="Kuo R."/>
            <person name="Ohm R.A."/>
            <person name="Bhattacharya S.S."/>
            <person name="Shirouzu T."/>
            <person name="Yoshinaga Y."/>
            <person name="Martin F.M."/>
            <person name="Grigoriev I.V."/>
            <person name="Hibbett D.S."/>
        </authorList>
    </citation>
    <scope>NUCLEOTIDE SEQUENCE [LARGE SCALE GENOMIC DNA]</scope>
    <source>
        <strain evidence="1 2">HHB14362 ss-1</strain>
    </source>
</reference>
<keyword evidence="2" id="KW-1185">Reference proteome</keyword>
<gene>
    <name evidence="1" type="ORF">NEOLEDRAFT_1152872</name>
</gene>
<proteinExistence type="predicted"/>
<dbReference type="OrthoDB" id="10639250at2759"/>
<feature type="non-terminal residue" evidence="1">
    <location>
        <position position="1"/>
    </location>
</feature>
<organism evidence="1 2">
    <name type="scientific">Neolentinus lepideus HHB14362 ss-1</name>
    <dbReference type="NCBI Taxonomy" id="1314782"/>
    <lineage>
        <taxon>Eukaryota</taxon>
        <taxon>Fungi</taxon>
        <taxon>Dikarya</taxon>
        <taxon>Basidiomycota</taxon>
        <taxon>Agaricomycotina</taxon>
        <taxon>Agaricomycetes</taxon>
        <taxon>Gloeophyllales</taxon>
        <taxon>Gloeophyllaceae</taxon>
        <taxon>Neolentinus</taxon>
    </lineage>
</organism>
<dbReference type="Proteomes" id="UP000076761">
    <property type="component" value="Unassembled WGS sequence"/>
</dbReference>